<sequence length="66" mass="7147">MSSRYTLIGINLVNLDAGAAWNLIATIRLPAGTTTTYSPKNPDNVDSMTVGQLKQYALNEFSKAND</sequence>
<dbReference type="RefSeq" id="WP_124377373.1">
    <property type="nucleotide sequence ID" value="NZ_CP027754.1"/>
</dbReference>
<organism evidence="1 2">
    <name type="scientific">Pseudomonas synxantha</name>
    <dbReference type="NCBI Taxonomy" id="47883"/>
    <lineage>
        <taxon>Bacteria</taxon>
        <taxon>Pseudomonadati</taxon>
        <taxon>Pseudomonadota</taxon>
        <taxon>Gammaproteobacteria</taxon>
        <taxon>Pseudomonadales</taxon>
        <taxon>Pseudomonadaceae</taxon>
        <taxon>Pseudomonas</taxon>
    </lineage>
</organism>
<proteinExistence type="predicted"/>
<reference evidence="1 2" key="1">
    <citation type="submission" date="2018-03" db="EMBL/GenBank/DDBJ databases">
        <title>Diversity of phytobeneficial traits revealed by whole-genome analysis of worldwide-isolated phenazine-producing Pseudomonas spp.</title>
        <authorList>
            <person name="Biessy A."/>
            <person name="Novinscak A."/>
            <person name="Blom J."/>
            <person name="Leger G."/>
            <person name="Thomashow L.S."/>
            <person name="Cazorla F.M."/>
            <person name="Josic D."/>
            <person name="Filion M."/>
        </authorList>
    </citation>
    <scope>NUCLEOTIDE SEQUENCE [LARGE SCALE GENOMIC DNA]</scope>
    <source>
        <strain evidence="1 2">30B</strain>
    </source>
</reference>
<gene>
    <name evidence="1" type="ORF">C4K03_2449</name>
</gene>
<accession>A0A3G7U5E0</accession>
<name>A0A3G7U5E0_9PSED</name>
<evidence type="ECO:0000313" key="2">
    <source>
        <dbReference type="Proteomes" id="UP000268696"/>
    </source>
</evidence>
<evidence type="ECO:0000313" key="1">
    <source>
        <dbReference type="EMBL" id="AZE54604.1"/>
    </source>
</evidence>
<protein>
    <submittedName>
        <fullName evidence="1">Uncharacterized protein</fullName>
    </submittedName>
</protein>
<dbReference type="AlphaFoldDB" id="A0A3G7U5E0"/>
<dbReference type="Proteomes" id="UP000268696">
    <property type="component" value="Chromosome"/>
</dbReference>
<dbReference type="EMBL" id="CP027754">
    <property type="protein sequence ID" value="AZE54604.1"/>
    <property type="molecule type" value="Genomic_DNA"/>
</dbReference>